<dbReference type="Proteomes" id="UP000773614">
    <property type="component" value="Unassembled WGS sequence"/>
</dbReference>
<dbReference type="Gene3D" id="3.40.30.10">
    <property type="entry name" value="Glutaredoxin"/>
    <property type="match status" value="1"/>
</dbReference>
<dbReference type="InterPro" id="IPR004046">
    <property type="entry name" value="GST_C"/>
</dbReference>
<dbReference type="InterPro" id="IPR036249">
    <property type="entry name" value="Thioredoxin-like_sf"/>
</dbReference>
<dbReference type="Pfam" id="PF13417">
    <property type="entry name" value="GST_N_3"/>
    <property type="match status" value="1"/>
</dbReference>
<feature type="domain" description="GST N-terminal" evidence="1">
    <location>
        <begin position="1"/>
        <end position="83"/>
    </location>
</feature>
<dbReference type="InterPro" id="IPR036282">
    <property type="entry name" value="Glutathione-S-Trfase_C_sf"/>
</dbReference>
<evidence type="ECO:0000313" key="4">
    <source>
        <dbReference type="Proteomes" id="UP000773614"/>
    </source>
</evidence>
<dbReference type="AlphaFoldDB" id="A0A964T5X4"/>
<organism evidence="3 4">
    <name type="scientific">Propylenella binzhouense</name>
    <dbReference type="NCBI Taxonomy" id="2555902"/>
    <lineage>
        <taxon>Bacteria</taxon>
        <taxon>Pseudomonadati</taxon>
        <taxon>Pseudomonadota</taxon>
        <taxon>Alphaproteobacteria</taxon>
        <taxon>Hyphomicrobiales</taxon>
        <taxon>Propylenellaceae</taxon>
        <taxon>Propylenella</taxon>
    </lineage>
</organism>
<dbReference type="InterPro" id="IPR010987">
    <property type="entry name" value="Glutathione-S-Trfase_C-like"/>
</dbReference>
<comment type="caution">
    <text evidence="3">The sequence shown here is derived from an EMBL/GenBank/DDBJ whole genome shotgun (WGS) entry which is preliminary data.</text>
</comment>
<dbReference type="PANTHER" id="PTHR44051:SF8">
    <property type="entry name" value="GLUTATHIONE S-TRANSFERASE GSTA"/>
    <property type="match status" value="1"/>
</dbReference>
<accession>A0A964T5X4</accession>
<protein>
    <submittedName>
        <fullName evidence="3">Glutathione S-transferase family protein</fullName>
    </submittedName>
</protein>
<dbReference type="EMBL" id="SPKJ01000060">
    <property type="protein sequence ID" value="MYZ49121.1"/>
    <property type="molecule type" value="Genomic_DNA"/>
</dbReference>
<dbReference type="SUPFAM" id="SSF47616">
    <property type="entry name" value="GST C-terminal domain-like"/>
    <property type="match status" value="1"/>
</dbReference>
<dbReference type="SFLD" id="SFLDG00358">
    <property type="entry name" value="Main_(cytGST)"/>
    <property type="match status" value="1"/>
</dbReference>
<dbReference type="InterPro" id="IPR040079">
    <property type="entry name" value="Glutathione_S-Trfase"/>
</dbReference>
<dbReference type="SUPFAM" id="SSF52833">
    <property type="entry name" value="Thioredoxin-like"/>
    <property type="match status" value="1"/>
</dbReference>
<evidence type="ECO:0000313" key="3">
    <source>
        <dbReference type="EMBL" id="MYZ49121.1"/>
    </source>
</evidence>
<dbReference type="PANTHER" id="PTHR44051">
    <property type="entry name" value="GLUTATHIONE S-TRANSFERASE-RELATED"/>
    <property type="match status" value="1"/>
</dbReference>
<dbReference type="Gene3D" id="1.20.1050.10">
    <property type="match status" value="1"/>
</dbReference>
<gene>
    <name evidence="3" type="ORF">E4O86_15510</name>
</gene>
<evidence type="ECO:0000259" key="2">
    <source>
        <dbReference type="PROSITE" id="PS50405"/>
    </source>
</evidence>
<sequence>MTLTLYQHPLASFCHKVLIALYENRTPFRAVTVDFADPGAAAAHFGRWPVGKIPVLHDSRGDRTIPETSIIIEYLQAHHPGPAPMLPDDAEARLEVRLWDRFFDLYVAAPMQKIVGDRLRPEGGRDATGVGEAHAMLDAAYGMLEARLAGRSWAAGGGFSLADCAAAPALFFATIVHPAAAEQRNLRAYVERLLDRPSFGRVLAEARPYFDLFPYRDAMPAGYLADRTG</sequence>
<dbReference type="Pfam" id="PF00043">
    <property type="entry name" value="GST_C"/>
    <property type="match status" value="1"/>
</dbReference>
<dbReference type="PROSITE" id="PS50404">
    <property type="entry name" value="GST_NTER"/>
    <property type="match status" value="1"/>
</dbReference>
<feature type="domain" description="GST C-terminal" evidence="2">
    <location>
        <begin position="89"/>
        <end position="212"/>
    </location>
</feature>
<dbReference type="RefSeq" id="WP_161141465.1">
    <property type="nucleotide sequence ID" value="NZ_SPKJ01000060.1"/>
</dbReference>
<dbReference type="CDD" id="cd00299">
    <property type="entry name" value="GST_C_family"/>
    <property type="match status" value="1"/>
</dbReference>
<dbReference type="OrthoDB" id="9782992at2"/>
<dbReference type="SFLD" id="SFLDS00019">
    <property type="entry name" value="Glutathione_Transferase_(cytos"/>
    <property type="match status" value="1"/>
</dbReference>
<proteinExistence type="predicted"/>
<evidence type="ECO:0000259" key="1">
    <source>
        <dbReference type="PROSITE" id="PS50404"/>
    </source>
</evidence>
<keyword evidence="4" id="KW-1185">Reference proteome</keyword>
<dbReference type="InterPro" id="IPR004045">
    <property type="entry name" value="Glutathione_S-Trfase_N"/>
</dbReference>
<name>A0A964T5X4_9HYPH</name>
<dbReference type="PROSITE" id="PS50405">
    <property type="entry name" value="GST_CTER"/>
    <property type="match status" value="1"/>
</dbReference>
<dbReference type="CDD" id="cd00570">
    <property type="entry name" value="GST_N_family"/>
    <property type="match status" value="1"/>
</dbReference>
<reference evidence="3" key="1">
    <citation type="submission" date="2019-03" db="EMBL/GenBank/DDBJ databases">
        <title>Afifella sp. nov., isolated from activated sludge.</title>
        <authorList>
            <person name="Li Q."/>
            <person name="Liu Y."/>
        </authorList>
    </citation>
    <scope>NUCLEOTIDE SEQUENCE</scope>
    <source>
        <strain evidence="3">L72</strain>
    </source>
</reference>